<dbReference type="InterPro" id="IPR000551">
    <property type="entry name" value="MerR-type_HTH_dom"/>
</dbReference>
<dbReference type="InterPro" id="IPR009061">
    <property type="entry name" value="DNA-bd_dom_put_sf"/>
</dbReference>
<dbReference type="Pfam" id="PF13411">
    <property type="entry name" value="MerR_1"/>
    <property type="match status" value="1"/>
</dbReference>
<dbReference type="Gene3D" id="1.10.1660.10">
    <property type="match status" value="1"/>
</dbReference>
<evidence type="ECO:0000313" key="2">
    <source>
        <dbReference type="EMBL" id="CUS35732.1"/>
    </source>
</evidence>
<sequence>MLSVNTEGKKRIDNKSTEGIKANQVCQLFDISKATLFRWEREGVIARPARDWRNWRLYTPKNVDEIEKVICARKRVV</sequence>
<organism evidence="2 3">
    <name type="scientific">Candidatus Nitrospira nitrosa</name>
    <dbReference type="NCBI Taxonomy" id="1742972"/>
    <lineage>
        <taxon>Bacteria</taxon>
        <taxon>Pseudomonadati</taxon>
        <taxon>Nitrospirota</taxon>
        <taxon>Nitrospiria</taxon>
        <taxon>Nitrospirales</taxon>
        <taxon>Nitrospiraceae</taxon>
        <taxon>Nitrospira</taxon>
    </lineage>
</organism>
<evidence type="ECO:0000313" key="3">
    <source>
        <dbReference type="Proteomes" id="UP000199032"/>
    </source>
</evidence>
<accession>A0A0S4LIB2</accession>
<proteinExistence type="predicted"/>
<dbReference type="AlphaFoldDB" id="A0A0S4LIB2"/>
<dbReference type="SUPFAM" id="SSF46955">
    <property type="entry name" value="Putative DNA-binding domain"/>
    <property type="match status" value="1"/>
</dbReference>
<reference evidence="2 3" key="1">
    <citation type="submission" date="2015-10" db="EMBL/GenBank/DDBJ databases">
        <authorList>
            <person name="Gilbert D.G."/>
        </authorList>
    </citation>
    <scope>NUCLEOTIDE SEQUENCE [LARGE SCALE GENOMIC DNA]</scope>
    <source>
        <strain evidence="2">COMA1</strain>
    </source>
</reference>
<dbReference type="GO" id="GO:0003677">
    <property type="term" value="F:DNA binding"/>
    <property type="evidence" value="ECO:0007669"/>
    <property type="project" value="InterPro"/>
</dbReference>
<gene>
    <name evidence="2" type="ORF">COMA1_20425</name>
</gene>
<dbReference type="GO" id="GO:0006355">
    <property type="term" value="P:regulation of DNA-templated transcription"/>
    <property type="evidence" value="ECO:0007669"/>
    <property type="project" value="InterPro"/>
</dbReference>
<dbReference type="CDD" id="cd00592">
    <property type="entry name" value="HTH_MerR-like"/>
    <property type="match status" value="1"/>
</dbReference>
<name>A0A0S4LIB2_9BACT</name>
<dbReference type="STRING" id="1742972.COMA1_20425"/>
<dbReference type="EMBL" id="CZQA01000008">
    <property type="protein sequence ID" value="CUS35732.1"/>
    <property type="molecule type" value="Genomic_DNA"/>
</dbReference>
<feature type="domain" description="HTH merR-type" evidence="1">
    <location>
        <begin position="23"/>
        <end position="74"/>
    </location>
</feature>
<protein>
    <recommendedName>
        <fullName evidence="1">HTH merR-type domain-containing protein</fullName>
    </recommendedName>
</protein>
<dbReference type="Proteomes" id="UP000199032">
    <property type="component" value="Unassembled WGS sequence"/>
</dbReference>
<keyword evidence="3" id="KW-1185">Reference proteome</keyword>
<evidence type="ECO:0000259" key="1">
    <source>
        <dbReference type="Pfam" id="PF13411"/>
    </source>
</evidence>